<dbReference type="Pfam" id="PF01554">
    <property type="entry name" value="MatE"/>
    <property type="match status" value="2"/>
</dbReference>
<gene>
    <name evidence="11" type="ORF">DDZ16_05170</name>
</gene>
<proteinExistence type="inferred from homology"/>
<comment type="caution">
    <text evidence="11">The sequence shown here is derived from an EMBL/GenBank/DDBJ whole genome shotgun (WGS) entry which is preliminary data.</text>
</comment>
<name>A0A2U2BB84_9BACT</name>
<feature type="transmembrane region" description="Helical" evidence="10">
    <location>
        <begin position="21"/>
        <end position="38"/>
    </location>
</feature>
<dbReference type="InterPro" id="IPR051327">
    <property type="entry name" value="MATE_MepA_subfamily"/>
</dbReference>
<keyword evidence="7 10" id="KW-1133">Transmembrane helix</keyword>
<reference evidence="11 12" key="1">
    <citation type="submission" date="2018-05" db="EMBL/GenBank/DDBJ databases">
        <title>Marinilabilia rubrum sp. nov., isolated from saltern sediment.</title>
        <authorList>
            <person name="Zhang R."/>
        </authorList>
    </citation>
    <scope>NUCLEOTIDE SEQUENCE [LARGE SCALE GENOMIC DNA]</scope>
    <source>
        <strain evidence="11 12">WTE16</strain>
    </source>
</reference>
<feature type="transmembrane region" description="Helical" evidence="10">
    <location>
        <begin position="365"/>
        <end position="382"/>
    </location>
</feature>
<dbReference type="PIRSF" id="PIRSF006603">
    <property type="entry name" value="DinF"/>
    <property type="match status" value="1"/>
</dbReference>
<evidence type="ECO:0000256" key="1">
    <source>
        <dbReference type="ARBA" id="ARBA00004651"/>
    </source>
</evidence>
<dbReference type="GO" id="GO:0042910">
    <property type="term" value="F:xenobiotic transmembrane transporter activity"/>
    <property type="evidence" value="ECO:0007669"/>
    <property type="project" value="InterPro"/>
</dbReference>
<feature type="transmembrane region" description="Helical" evidence="10">
    <location>
        <begin position="170"/>
        <end position="191"/>
    </location>
</feature>
<organism evidence="11 12">
    <name type="scientific">Marinilabilia rubra</name>
    <dbReference type="NCBI Taxonomy" id="2162893"/>
    <lineage>
        <taxon>Bacteria</taxon>
        <taxon>Pseudomonadati</taxon>
        <taxon>Bacteroidota</taxon>
        <taxon>Bacteroidia</taxon>
        <taxon>Marinilabiliales</taxon>
        <taxon>Marinilabiliaceae</taxon>
        <taxon>Marinilabilia</taxon>
    </lineage>
</organism>
<feature type="transmembrane region" description="Helical" evidence="10">
    <location>
        <begin position="272"/>
        <end position="297"/>
    </location>
</feature>
<feature type="transmembrane region" description="Helical" evidence="10">
    <location>
        <begin position="229"/>
        <end position="252"/>
    </location>
</feature>
<dbReference type="EMBL" id="QEWP01000003">
    <property type="protein sequence ID" value="PWE00332.1"/>
    <property type="molecule type" value="Genomic_DNA"/>
</dbReference>
<dbReference type="InterPro" id="IPR045070">
    <property type="entry name" value="MATE_MepA-like"/>
</dbReference>
<keyword evidence="5" id="KW-1003">Cell membrane</keyword>
<evidence type="ECO:0000256" key="3">
    <source>
        <dbReference type="ARBA" id="ARBA00022106"/>
    </source>
</evidence>
<feature type="transmembrane region" description="Helical" evidence="10">
    <location>
        <begin position="197"/>
        <end position="217"/>
    </location>
</feature>
<dbReference type="GO" id="GO:0005886">
    <property type="term" value="C:plasma membrane"/>
    <property type="evidence" value="ECO:0007669"/>
    <property type="project" value="UniProtKB-SubCell"/>
</dbReference>
<evidence type="ECO:0000256" key="2">
    <source>
        <dbReference type="ARBA" id="ARBA00008417"/>
    </source>
</evidence>
<keyword evidence="4" id="KW-0813">Transport</keyword>
<evidence type="ECO:0000256" key="8">
    <source>
        <dbReference type="ARBA" id="ARBA00023136"/>
    </source>
</evidence>
<keyword evidence="8 10" id="KW-0472">Membrane</keyword>
<feature type="transmembrane region" description="Helical" evidence="10">
    <location>
        <begin position="58"/>
        <end position="78"/>
    </location>
</feature>
<comment type="subcellular location">
    <subcellularLocation>
        <location evidence="1">Cell membrane</location>
        <topology evidence="1">Multi-pass membrane protein</topology>
    </subcellularLocation>
</comment>
<dbReference type="PANTHER" id="PTHR43823:SF3">
    <property type="entry name" value="MULTIDRUG EXPORT PROTEIN MEPA"/>
    <property type="match status" value="1"/>
</dbReference>
<dbReference type="GO" id="GO:0015297">
    <property type="term" value="F:antiporter activity"/>
    <property type="evidence" value="ECO:0007669"/>
    <property type="project" value="InterPro"/>
</dbReference>
<dbReference type="OrthoDB" id="9811110at2"/>
<feature type="transmembrane region" description="Helical" evidence="10">
    <location>
        <begin position="99"/>
        <end position="118"/>
    </location>
</feature>
<feature type="transmembrane region" description="Helical" evidence="10">
    <location>
        <begin position="318"/>
        <end position="336"/>
    </location>
</feature>
<dbReference type="CDD" id="cd13143">
    <property type="entry name" value="MATE_MepA_like"/>
    <property type="match status" value="1"/>
</dbReference>
<dbReference type="InterPro" id="IPR002528">
    <property type="entry name" value="MATE_fam"/>
</dbReference>
<feature type="transmembrane region" description="Helical" evidence="10">
    <location>
        <begin position="391"/>
        <end position="410"/>
    </location>
</feature>
<evidence type="ECO:0000256" key="5">
    <source>
        <dbReference type="ARBA" id="ARBA00022475"/>
    </source>
</evidence>
<protein>
    <recommendedName>
        <fullName evidence="3">Multidrug export protein MepA</fullName>
    </recommendedName>
</protein>
<sequence>MQDKKLFELENHPVGALMWRYFWPAFIGVMANSLYNIIDRVFIGQYVGPEALSGVTAVFPVMVIMMAFGMLIGIGASVRLSLNLGRKDFEKARKVVGNTVVLIVVVSALVTTLGFIIKDPMLRLFGATDTTIDYANDYLNYILWGVVLHEFGFSMNALIRAEGNARIAMYSMLISAGINIPLDALFIIHLGMGVKGAALATIISMACLSVWVLIHFRSKRCVVRLRKRYIGLDMSIIVSIVSVGLAPFAMQIANSVVQALLNINLIKYGSDLAVGAMGIIMSVVIIIIMSIVALNMAGQPIIGYNYGARNYERVRHTLKIGLLIASAISLGAWVFIQVFPRPVISLFIDDSPEIMEYGVEGMRTYLLALPIVGFQVVVGNYLQSVGKAGKAIFLTLLRQVLVLIPMLLILPKIMGLTGVWNSAPISDSASAIVCAIFLVSEWKKLKVQN</sequence>
<evidence type="ECO:0000256" key="4">
    <source>
        <dbReference type="ARBA" id="ARBA00022448"/>
    </source>
</evidence>
<dbReference type="PANTHER" id="PTHR43823">
    <property type="entry name" value="SPORULATION PROTEIN YKVU"/>
    <property type="match status" value="1"/>
</dbReference>
<dbReference type="NCBIfam" id="TIGR00797">
    <property type="entry name" value="matE"/>
    <property type="match status" value="1"/>
</dbReference>
<dbReference type="RefSeq" id="WP_109263372.1">
    <property type="nucleotide sequence ID" value="NZ_QEWP01000003.1"/>
</dbReference>
<feature type="transmembrane region" description="Helical" evidence="10">
    <location>
        <begin position="138"/>
        <end position="158"/>
    </location>
</feature>
<evidence type="ECO:0000256" key="10">
    <source>
        <dbReference type="SAM" id="Phobius"/>
    </source>
</evidence>
<accession>A0A2U2BB84</accession>
<keyword evidence="9" id="KW-0046">Antibiotic resistance</keyword>
<evidence type="ECO:0000256" key="6">
    <source>
        <dbReference type="ARBA" id="ARBA00022692"/>
    </source>
</evidence>
<dbReference type="AlphaFoldDB" id="A0A2U2BB84"/>
<keyword evidence="12" id="KW-1185">Reference proteome</keyword>
<evidence type="ECO:0000256" key="9">
    <source>
        <dbReference type="ARBA" id="ARBA00023251"/>
    </source>
</evidence>
<comment type="similarity">
    <text evidence="2">Belongs to the multi antimicrobial extrusion (MATE) (TC 2.A.66.1) family. MepA subfamily.</text>
</comment>
<evidence type="ECO:0000313" key="11">
    <source>
        <dbReference type="EMBL" id="PWE00332.1"/>
    </source>
</evidence>
<dbReference type="Proteomes" id="UP000244956">
    <property type="component" value="Unassembled WGS sequence"/>
</dbReference>
<keyword evidence="6 10" id="KW-0812">Transmembrane</keyword>
<evidence type="ECO:0000256" key="7">
    <source>
        <dbReference type="ARBA" id="ARBA00022989"/>
    </source>
</evidence>
<dbReference type="GO" id="GO:0046677">
    <property type="term" value="P:response to antibiotic"/>
    <property type="evidence" value="ECO:0007669"/>
    <property type="project" value="UniProtKB-KW"/>
</dbReference>
<dbReference type="InterPro" id="IPR048279">
    <property type="entry name" value="MdtK-like"/>
</dbReference>
<evidence type="ECO:0000313" key="12">
    <source>
        <dbReference type="Proteomes" id="UP000244956"/>
    </source>
</evidence>